<feature type="transmembrane region" description="Helical" evidence="8">
    <location>
        <begin position="158"/>
        <end position="174"/>
    </location>
</feature>
<dbReference type="PANTHER" id="PTHR48086">
    <property type="entry name" value="SODIUM/PROLINE SYMPORTER-RELATED"/>
    <property type="match status" value="1"/>
</dbReference>
<organism evidence="9 10">
    <name type="scientific">Terrisporobacter othiniensis</name>
    <dbReference type="NCBI Taxonomy" id="1577792"/>
    <lineage>
        <taxon>Bacteria</taxon>
        <taxon>Bacillati</taxon>
        <taxon>Bacillota</taxon>
        <taxon>Clostridia</taxon>
        <taxon>Peptostreptococcales</taxon>
        <taxon>Peptostreptococcaceae</taxon>
        <taxon>Terrisporobacter</taxon>
    </lineage>
</organism>
<gene>
    <name evidence="9" type="ORF">QX51_10860</name>
</gene>
<evidence type="ECO:0000256" key="8">
    <source>
        <dbReference type="SAM" id="Phobius"/>
    </source>
</evidence>
<comment type="subcellular location">
    <subcellularLocation>
        <location evidence="1">Membrane</location>
        <topology evidence="1">Multi-pass membrane protein</topology>
    </subcellularLocation>
</comment>
<dbReference type="PROSITE" id="PS50283">
    <property type="entry name" value="NA_SOLUT_SYMP_3"/>
    <property type="match status" value="1"/>
</dbReference>
<keyword evidence="3" id="KW-0813">Transport</keyword>
<evidence type="ECO:0000256" key="3">
    <source>
        <dbReference type="ARBA" id="ARBA00022448"/>
    </source>
</evidence>
<feature type="transmembrane region" description="Helical" evidence="8">
    <location>
        <begin position="220"/>
        <end position="238"/>
    </location>
</feature>
<accession>A0A0B3VVW6</accession>
<feature type="transmembrane region" description="Helical" evidence="8">
    <location>
        <begin position="6"/>
        <end position="23"/>
    </location>
</feature>
<evidence type="ECO:0000256" key="1">
    <source>
        <dbReference type="ARBA" id="ARBA00004141"/>
    </source>
</evidence>
<comment type="similarity">
    <text evidence="2 7">Belongs to the sodium:solute symporter (SSF) (TC 2.A.21) family.</text>
</comment>
<dbReference type="Gene3D" id="1.20.1730.10">
    <property type="entry name" value="Sodium/glucose cotransporter"/>
    <property type="match status" value="1"/>
</dbReference>
<evidence type="ECO:0000256" key="2">
    <source>
        <dbReference type="ARBA" id="ARBA00006434"/>
    </source>
</evidence>
<comment type="caution">
    <text evidence="9">The sequence shown here is derived from an EMBL/GenBank/DDBJ whole genome shotgun (WGS) entry which is preliminary data.</text>
</comment>
<protein>
    <submittedName>
        <fullName evidence="9">Transporter</fullName>
    </submittedName>
</protein>
<reference evidence="9 10" key="1">
    <citation type="submission" date="2014-12" db="EMBL/GenBank/DDBJ databases">
        <title>Draft genome sequence of Terrisporobacter sp. 08-306576, isolated from the blood culture of a bacteremia patient.</title>
        <authorList>
            <person name="Lund L.C."/>
            <person name="Sydenham T.V."/>
            <person name="Hogh S.V."/>
            <person name="Skov M.N."/>
            <person name="Kemp M."/>
            <person name="Justesen U.S."/>
        </authorList>
    </citation>
    <scope>NUCLEOTIDE SEQUENCE [LARGE SCALE GENOMIC DNA]</scope>
    <source>
        <strain evidence="9 10">08-306576</strain>
    </source>
</reference>
<dbReference type="PANTHER" id="PTHR48086:SF7">
    <property type="entry name" value="SODIUM-SOLUTE SYMPORTER-RELATED"/>
    <property type="match status" value="1"/>
</dbReference>
<dbReference type="Proteomes" id="UP000031189">
    <property type="component" value="Unassembled WGS sequence"/>
</dbReference>
<dbReference type="OrthoDB" id="1263at2"/>
<dbReference type="InterPro" id="IPR038377">
    <property type="entry name" value="Na/Glc_symporter_sf"/>
</dbReference>
<evidence type="ECO:0000256" key="6">
    <source>
        <dbReference type="ARBA" id="ARBA00023136"/>
    </source>
</evidence>
<sequence>MNIPLIIVILYVIMLLGISVVVSRKSKKDGGEDFLLYKNKNSTMVTAVTIAGVAIGGASTIGIAENAFSVGLSAGWYNVAWAFGAVIASFTIVKKLRKSGFSTVTKLIQSVYDEKAGVMMTIAMIIIQCTIIALQYIAGGSILSSLLPDVFDMKTATFFSFLIFMLVGFVGGMGSASISNILNISLIYIGIIVSAVIVLFNQGGWEAATQMAASTPDIPYMSLTSGMGIPAIIAWMIVMCGNTNSVQGVVQIGLTSKDDKSAVNGFRIGALLMIPIGFICAMLGIASKALIPNVEATQALPMIIMSLPPVMAGLTLSALWAADMSTACSMLIGCSTTVSHDVFFKTKAGSKLKDKSFMINKIIILSVGILTYILSSQLGTILSAMKVCLSMAIGTSIIVVAGLWCPKFSSKNAGFFTILASLFAAVAWLVLPSLHDMFKDIGYWMMVVSGITFIAISLVEKNKVMVRDEENIIDNLNLARNK</sequence>
<feature type="transmembrane region" description="Helical" evidence="8">
    <location>
        <begin position="299"/>
        <end position="322"/>
    </location>
</feature>
<evidence type="ECO:0000256" key="4">
    <source>
        <dbReference type="ARBA" id="ARBA00022692"/>
    </source>
</evidence>
<feature type="transmembrane region" description="Helical" evidence="8">
    <location>
        <begin position="381"/>
        <end position="403"/>
    </location>
</feature>
<keyword evidence="5 8" id="KW-1133">Transmembrane helix</keyword>
<dbReference type="CDD" id="cd10322">
    <property type="entry name" value="SLC5sbd"/>
    <property type="match status" value="1"/>
</dbReference>
<dbReference type="GO" id="GO:0022857">
    <property type="term" value="F:transmembrane transporter activity"/>
    <property type="evidence" value="ECO:0007669"/>
    <property type="project" value="InterPro"/>
</dbReference>
<evidence type="ECO:0000256" key="5">
    <source>
        <dbReference type="ARBA" id="ARBA00022989"/>
    </source>
</evidence>
<feature type="transmembrane region" description="Helical" evidence="8">
    <location>
        <begin position="415"/>
        <end position="435"/>
    </location>
</feature>
<feature type="transmembrane region" description="Helical" evidence="8">
    <location>
        <begin position="357"/>
        <end position="375"/>
    </location>
</feature>
<proteinExistence type="inferred from homology"/>
<feature type="transmembrane region" description="Helical" evidence="8">
    <location>
        <begin position="266"/>
        <end position="287"/>
    </location>
</feature>
<dbReference type="STRING" id="1577792.QX51_10860"/>
<dbReference type="GO" id="GO:0005886">
    <property type="term" value="C:plasma membrane"/>
    <property type="evidence" value="ECO:0007669"/>
    <property type="project" value="TreeGrafter"/>
</dbReference>
<evidence type="ECO:0000313" key="9">
    <source>
        <dbReference type="EMBL" id="KHS56978.1"/>
    </source>
</evidence>
<evidence type="ECO:0000313" key="10">
    <source>
        <dbReference type="Proteomes" id="UP000031189"/>
    </source>
</evidence>
<dbReference type="InterPro" id="IPR050277">
    <property type="entry name" value="Sodium:Solute_Symporter"/>
</dbReference>
<dbReference type="EMBL" id="JWHR01000098">
    <property type="protein sequence ID" value="KHS56978.1"/>
    <property type="molecule type" value="Genomic_DNA"/>
</dbReference>
<dbReference type="AlphaFoldDB" id="A0A0B3VVW6"/>
<keyword evidence="10" id="KW-1185">Reference proteome</keyword>
<feature type="transmembrane region" description="Helical" evidence="8">
    <location>
        <begin position="181"/>
        <end position="200"/>
    </location>
</feature>
<name>A0A0B3VVW6_9FIRM</name>
<dbReference type="Pfam" id="PF00474">
    <property type="entry name" value="SSF"/>
    <property type="match status" value="1"/>
</dbReference>
<evidence type="ECO:0000256" key="7">
    <source>
        <dbReference type="RuleBase" id="RU362091"/>
    </source>
</evidence>
<dbReference type="InterPro" id="IPR001734">
    <property type="entry name" value="Na/solute_symporter"/>
</dbReference>
<keyword evidence="6 8" id="KW-0472">Membrane</keyword>
<feature type="transmembrane region" description="Helical" evidence="8">
    <location>
        <begin position="44"/>
        <end position="64"/>
    </location>
</feature>
<feature type="transmembrane region" description="Helical" evidence="8">
    <location>
        <begin position="441"/>
        <end position="459"/>
    </location>
</feature>
<feature type="transmembrane region" description="Helical" evidence="8">
    <location>
        <begin position="76"/>
        <end position="96"/>
    </location>
</feature>
<keyword evidence="4 8" id="KW-0812">Transmembrane</keyword>
<feature type="transmembrane region" description="Helical" evidence="8">
    <location>
        <begin position="117"/>
        <end position="138"/>
    </location>
</feature>
<dbReference type="RefSeq" id="WP_039679943.1">
    <property type="nucleotide sequence ID" value="NZ_JAWGXO010000002.1"/>
</dbReference>